<gene>
    <name evidence="1" type="ORF">Q2T41_19325</name>
</gene>
<dbReference type="Proteomes" id="UP001168579">
    <property type="component" value="Unassembled WGS sequence"/>
</dbReference>
<accession>A0ABT8RV62</accession>
<dbReference type="EMBL" id="JAUKUC010000002">
    <property type="protein sequence ID" value="MDO1514804.1"/>
    <property type="molecule type" value="Genomic_DNA"/>
</dbReference>
<keyword evidence="2" id="KW-1185">Reference proteome</keyword>
<dbReference type="RefSeq" id="WP_304437503.1">
    <property type="nucleotide sequence ID" value="NZ_JAUKUC010000002.1"/>
</dbReference>
<comment type="caution">
    <text evidence="1">The sequence shown here is derived from an EMBL/GenBank/DDBJ whole genome shotgun (WGS) entry which is preliminary data.</text>
</comment>
<reference evidence="1" key="1">
    <citation type="journal article" date="2014" name="Int. J. Syst. Evol. Microbiol.">
        <title>Complete genome of a new Firmicutes species belonging to the dominant human colonic microbiota ('Ruminococcus bicirculans') reveals two chromosomes and a selective capacity to utilize plant glucans.</title>
        <authorList>
            <consortium name="NISC Comparative Sequencing Program"/>
            <person name="Wegmann U."/>
            <person name="Louis P."/>
            <person name="Goesmann A."/>
            <person name="Henrissat B."/>
            <person name="Duncan S.H."/>
            <person name="Flint H.J."/>
        </authorList>
    </citation>
    <scope>NUCLEOTIDE SEQUENCE</scope>
    <source>
        <strain evidence="1">CECT 8869</strain>
    </source>
</reference>
<reference evidence="1" key="2">
    <citation type="submission" date="2023-06" db="EMBL/GenBank/DDBJ databases">
        <authorList>
            <person name="Lucena T."/>
            <person name="Sun Q."/>
        </authorList>
    </citation>
    <scope>NUCLEOTIDE SEQUENCE</scope>
    <source>
        <strain evidence="1">CECT 8869</strain>
    </source>
</reference>
<evidence type="ECO:0000313" key="2">
    <source>
        <dbReference type="Proteomes" id="UP001168579"/>
    </source>
</evidence>
<name>A0ABT8RV62_9FLAO</name>
<proteinExistence type="predicted"/>
<protein>
    <submittedName>
        <fullName evidence="1">Uncharacterized protein</fullName>
    </submittedName>
</protein>
<organism evidence="1 2">
    <name type="scientific">Maribacter confluentis</name>
    <dbReference type="NCBI Taxonomy" id="1656093"/>
    <lineage>
        <taxon>Bacteria</taxon>
        <taxon>Pseudomonadati</taxon>
        <taxon>Bacteroidota</taxon>
        <taxon>Flavobacteriia</taxon>
        <taxon>Flavobacteriales</taxon>
        <taxon>Flavobacteriaceae</taxon>
        <taxon>Maribacter</taxon>
    </lineage>
</organism>
<sequence length="49" mass="5998">MQWTIEHMQDDKGYFYYQLKKGISSKISYMRWSNAFMFNAMSNYLKEVS</sequence>
<dbReference type="InterPro" id="IPR008930">
    <property type="entry name" value="Terpenoid_cyclase/PrenylTrfase"/>
</dbReference>
<evidence type="ECO:0000313" key="1">
    <source>
        <dbReference type="EMBL" id="MDO1514804.1"/>
    </source>
</evidence>
<dbReference type="SUPFAM" id="SSF48239">
    <property type="entry name" value="Terpenoid cyclases/Protein prenyltransferases"/>
    <property type="match status" value="1"/>
</dbReference>